<dbReference type="InterPro" id="IPR038656">
    <property type="entry name" value="Peptidase_G1_sf"/>
</dbReference>
<organism evidence="3 4">
    <name type="scientific">Cercophora scortea</name>
    <dbReference type="NCBI Taxonomy" id="314031"/>
    <lineage>
        <taxon>Eukaryota</taxon>
        <taxon>Fungi</taxon>
        <taxon>Dikarya</taxon>
        <taxon>Ascomycota</taxon>
        <taxon>Pezizomycotina</taxon>
        <taxon>Sordariomycetes</taxon>
        <taxon>Sordariomycetidae</taxon>
        <taxon>Sordariales</taxon>
        <taxon>Lasiosphaeriaceae</taxon>
        <taxon>Cercophora</taxon>
    </lineage>
</organism>
<proteinExistence type="predicted"/>
<feature type="signal peptide" evidence="2">
    <location>
        <begin position="1"/>
        <end position="19"/>
    </location>
</feature>
<evidence type="ECO:0000313" key="3">
    <source>
        <dbReference type="EMBL" id="KAK3332200.1"/>
    </source>
</evidence>
<dbReference type="GO" id="GO:0070007">
    <property type="term" value="F:glutamic-type endopeptidase activity"/>
    <property type="evidence" value="ECO:0007669"/>
    <property type="project" value="InterPro"/>
</dbReference>
<dbReference type="AlphaFoldDB" id="A0AAE0IWE9"/>
<dbReference type="InterPro" id="IPR013320">
    <property type="entry name" value="ConA-like_dom_sf"/>
</dbReference>
<dbReference type="EMBL" id="JAUEPO010000002">
    <property type="protein sequence ID" value="KAK3332200.1"/>
    <property type="molecule type" value="Genomic_DNA"/>
</dbReference>
<dbReference type="InterPro" id="IPR000250">
    <property type="entry name" value="Peptidase_G1"/>
</dbReference>
<reference evidence="3" key="1">
    <citation type="journal article" date="2023" name="Mol. Phylogenet. Evol.">
        <title>Genome-scale phylogeny and comparative genomics of the fungal order Sordariales.</title>
        <authorList>
            <person name="Hensen N."/>
            <person name="Bonometti L."/>
            <person name="Westerberg I."/>
            <person name="Brannstrom I.O."/>
            <person name="Guillou S."/>
            <person name="Cros-Aarteil S."/>
            <person name="Calhoun S."/>
            <person name="Haridas S."/>
            <person name="Kuo A."/>
            <person name="Mondo S."/>
            <person name="Pangilinan J."/>
            <person name="Riley R."/>
            <person name="LaButti K."/>
            <person name="Andreopoulos B."/>
            <person name="Lipzen A."/>
            <person name="Chen C."/>
            <person name="Yan M."/>
            <person name="Daum C."/>
            <person name="Ng V."/>
            <person name="Clum A."/>
            <person name="Steindorff A."/>
            <person name="Ohm R.A."/>
            <person name="Martin F."/>
            <person name="Silar P."/>
            <person name="Natvig D.O."/>
            <person name="Lalanne C."/>
            <person name="Gautier V."/>
            <person name="Ament-Velasquez S.L."/>
            <person name="Kruys A."/>
            <person name="Hutchinson M.I."/>
            <person name="Powell A.J."/>
            <person name="Barry K."/>
            <person name="Miller A.N."/>
            <person name="Grigoriev I.V."/>
            <person name="Debuchy R."/>
            <person name="Gladieux P."/>
            <person name="Hiltunen Thoren M."/>
            <person name="Johannesson H."/>
        </authorList>
    </citation>
    <scope>NUCLEOTIDE SEQUENCE</scope>
    <source>
        <strain evidence="3">SMH4131-1</strain>
    </source>
</reference>
<dbReference type="Gene3D" id="2.60.120.700">
    <property type="entry name" value="Peptidase G1"/>
    <property type="match status" value="1"/>
</dbReference>
<feature type="chain" id="PRO_5042128476" evidence="2">
    <location>
        <begin position="20"/>
        <end position="278"/>
    </location>
</feature>
<dbReference type="GO" id="GO:0006508">
    <property type="term" value="P:proteolysis"/>
    <property type="evidence" value="ECO:0007669"/>
    <property type="project" value="InterPro"/>
</dbReference>
<dbReference type="PANTHER" id="PTHR37536:SF1">
    <property type="entry name" value="ASPERGILLOPEPSIN, PUTAITVE (AFU_ORTHOLOGUE AFUA_7G01200)"/>
    <property type="match status" value="1"/>
</dbReference>
<keyword evidence="2" id="KW-0732">Signal</keyword>
<evidence type="ECO:0000256" key="1">
    <source>
        <dbReference type="PIRSR" id="PIRSR600250-50"/>
    </source>
</evidence>
<gene>
    <name evidence="3" type="ORF">B0T19DRAFT_97850</name>
</gene>
<protein>
    <submittedName>
        <fullName evidence="3">Acid proteinase</fullName>
    </submittedName>
</protein>
<dbReference type="Pfam" id="PF01828">
    <property type="entry name" value="Peptidase_A4"/>
    <property type="match status" value="1"/>
</dbReference>
<accession>A0AAE0IWE9</accession>
<comment type="caution">
    <text evidence="3">The sequence shown here is derived from an EMBL/GenBank/DDBJ whole genome shotgun (WGS) entry which is preliminary data.</text>
</comment>
<dbReference type="PRINTS" id="PR00977">
    <property type="entry name" value="SCYTLDPTASE"/>
</dbReference>
<sequence length="278" mass="29032">MKLTSIICAAIFSASAVIALPTDLGDGVTLVPREPRMNVRRAARARKTNPKISAVSDASIDAITNNTNVDYSTNWAGAVLIGTGYKSVTATITVPTPKKPSGGSSSTQYAASAWVGIDGDTCQTAILQSGVDFYVQGTSVSFDAWYEWYPDYAYTFSGFSISAGDSITMTVTASSTSAGSVKLTNNTKGKSVTHSFSGETNKLCETNAEWIVEDFEENGALVPFADFGTVTFSGASVTTTSGSTLGVTGADILDIKQNNVVLTDCSISGTSTVICTYV</sequence>
<keyword evidence="4" id="KW-1185">Reference proteome</keyword>
<evidence type="ECO:0000313" key="4">
    <source>
        <dbReference type="Proteomes" id="UP001286456"/>
    </source>
</evidence>
<dbReference type="PANTHER" id="PTHR37536">
    <property type="entry name" value="PUTATIVE (AFU_ORTHOLOGUE AFUA_3G02970)-RELATED"/>
    <property type="match status" value="1"/>
</dbReference>
<evidence type="ECO:0000256" key="2">
    <source>
        <dbReference type="SAM" id="SignalP"/>
    </source>
</evidence>
<reference evidence="3" key="2">
    <citation type="submission" date="2023-06" db="EMBL/GenBank/DDBJ databases">
        <authorList>
            <consortium name="Lawrence Berkeley National Laboratory"/>
            <person name="Haridas S."/>
            <person name="Hensen N."/>
            <person name="Bonometti L."/>
            <person name="Westerberg I."/>
            <person name="Brannstrom I.O."/>
            <person name="Guillou S."/>
            <person name="Cros-Aarteil S."/>
            <person name="Calhoun S."/>
            <person name="Kuo A."/>
            <person name="Mondo S."/>
            <person name="Pangilinan J."/>
            <person name="Riley R."/>
            <person name="Labutti K."/>
            <person name="Andreopoulos B."/>
            <person name="Lipzen A."/>
            <person name="Chen C."/>
            <person name="Yanf M."/>
            <person name="Daum C."/>
            <person name="Ng V."/>
            <person name="Clum A."/>
            <person name="Steindorff A."/>
            <person name="Ohm R."/>
            <person name="Martin F."/>
            <person name="Silar P."/>
            <person name="Natvig D."/>
            <person name="Lalanne C."/>
            <person name="Gautier V."/>
            <person name="Ament-Velasquez S.L."/>
            <person name="Kruys A."/>
            <person name="Hutchinson M.I."/>
            <person name="Powell A.J."/>
            <person name="Barry K."/>
            <person name="Miller A.N."/>
            <person name="Grigoriev I.V."/>
            <person name="Debuchy R."/>
            <person name="Gladieux P."/>
            <person name="Thoren M.H."/>
            <person name="Johannesson H."/>
        </authorList>
    </citation>
    <scope>NUCLEOTIDE SEQUENCE</scope>
    <source>
        <strain evidence="3">SMH4131-1</strain>
    </source>
</reference>
<dbReference type="SUPFAM" id="SSF49899">
    <property type="entry name" value="Concanavalin A-like lectins/glucanases"/>
    <property type="match status" value="1"/>
</dbReference>
<name>A0AAE0IWE9_9PEZI</name>
<dbReference type="Proteomes" id="UP001286456">
    <property type="component" value="Unassembled WGS sequence"/>
</dbReference>
<dbReference type="CDD" id="cd13426">
    <property type="entry name" value="Peptidase_G1"/>
    <property type="match status" value="1"/>
</dbReference>
<feature type="active site" description="Proton acceptor" evidence="1">
    <location>
        <position position="213"/>
    </location>
</feature>